<dbReference type="EMBL" id="CM008049">
    <property type="protein sequence ID" value="PVH47702.1"/>
    <property type="molecule type" value="Genomic_DNA"/>
</dbReference>
<dbReference type="AlphaFoldDB" id="A0A2T8JCQ3"/>
<protein>
    <submittedName>
        <fullName evidence="2">Uncharacterized protein</fullName>
    </submittedName>
</protein>
<sequence length="163" mass="17745">MLQRQIGHFRWPDAKPLLDAVLVEDVPALRRLLRRSSHRRRPQSILPRQTASPSQTPPCGCCRWQAMGGGPLQRSTFLVAVDVKPQYSPFEKSGGAQTETDGETEDGGQPAEKNDGDAAVIPEANGRDSCDGDPSEDDEEVEHLDAPVEDCLMASHSVVAACR</sequence>
<gene>
    <name evidence="2" type="ORF">PAHAL_4G123400</name>
</gene>
<dbReference type="Proteomes" id="UP000243499">
    <property type="component" value="Chromosome 4"/>
</dbReference>
<reference evidence="2" key="1">
    <citation type="submission" date="2018-04" db="EMBL/GenBank/DDBJ databases">
        <title>WGS assembly of Panicum hallii.</title>
        <authorList>
            <person name="Lovell J."/>
            <person name="Jenkins J."/>
            <person name="Lowry D."/>
            <person name="Mamidi S."/>
            <person name="Sreedasyam A."/>
            <person name="Weng X."/>
            <person name="Barry K."/>
            <person name="Bonette J."/>
            <person name="Campitelli B."/>
            <person name="Daum C."/>
            <person name="Gordon S."/>
            <person name="Gould B."/>
            <person name="Lipzen A."/>
            <person name="Macqueen A."/>
            <person name="Palacio-Mejia J."/>
            <person name="Plott C."/>
            <person name="Shakirov E."/>
            <person name="Shu S."/>
            <person name="Yoshinaga Y."/>
            <person name="Zane M."/>
            <person name="Rokhsar D."/>
            <person name="Grimwood J."/>
            <person name="Schmutz J."/>
            <person name="Juenger T."/>
        </authorList>
    </citation>
    <scope>NUCLEOTIDE SEQUENCE [LARGE SCALE GENOMIC DNA]</scope>
    <source>
        <strain evidence="2">FIL2</strain>
    </source>
</reference>
<accession>A0A2T8JCQ3</accession>
<feature type="region of interest" description="Disordered" evidence="1">
    <location>
        <begin position="88"/>
        <end position="146"/>
    </location>
</feature>
<feature type="compositionally biased region" description="Acidic residues" evidence="1">
    <location>
        <begin position="131"/>
        <end position="142"/>
    </location>
</feature>
<dbReference type="Gramene" id="PVH47702">
    <property type="protein sequence ID" value="PVH47702"/>
    <property type="gene ID" value="PAHAL_4G123400"/>
</dbReference>
<evidence type="ECO:0000256" key="1">
    <source>
        <dbReference type="SAM" id="MobiDB-lite"/>
    </source>
</evidence>
<feature type="region of interest" description="Disordered" evidence="1">
    <location>
        <begin position="35"/>
        <end position="57"/>
    </location>
</feature>
<organism evidence="2">
    <name type="scientific">Panicum hallii</name>
    <dbReference type="NCBI Taxonomy" id="206008"/>
    <lineage>
        <taxon>Eukaryota</taxon>
        <taxon>Viridiplantae</taxon>
        <taxon>Streptophyta</taxon>
        <taxon>Embryophyta</taxon>
        <taxon>Tracheophyta</taxon>
        <taxon>Spermatophyta</taxon>
        <taxon>Magnoliopsida</taxon>
        <taxon>Liliopsida</taxon>
        <taxon>Poales</taxon>
        <taxon>Poaceae</taxon>
        <taxon>PACMAD clade</taxon>
        <taxon>Panicoideae</taxon>
        <taxon>Panicodae</taxon>
        <taxon>Paniceae</taxon>
        <taxon>Panicinae</taxon>
        <taxon>Panicum</taxon>
        <taxon>Panicum sect. Panicum</taxon>
    </lineage>
</organism>
<name>A0A2T8JCQ3_9POAL</name>
<proteinExistence type="predicted"/>
<evidence type="ECO:0000313" key="2">
    <source>
        <dbReference type="EMBL" id="PVH47702.1"/>
    </source>
</evidence>